<proteinExistence type="predicted"/>
<name>A0A810L9U0_9ACTN</name>
<gene>
    <name evidence="2" type="ORF">Asera_54700</name>
</gene>
<feature type="region of interest" description="Disordered" evidence="1">
    <location>
        <begin position="1"/>
        <end position="60"/>
    </location>
</feature>
<dbReference type="AlphaFoldDB" id="A0A810L9U0"/>
<evidence type="ECO:0000313" key="3">
    <source>
        <dbReference type="Proteomes" id="UP000680750"/>
    </source>
</evidence>
<evidence type="ECO:0000256" key="1">
    <source>
        <dbReference type="SAM" id="MobiDB-lite"/>
    </source>
</evidence>
<organism evidence="2 3">
    <name type="scientific">Actinocatenispora sera</name>
    <dbReference type="NCBI Taxonomy" id="390989"/>
    <lineage>
        <taxon>Bacteria</taxon>
        <taxon>Bacillati</taxon>
        <taxon>Actinomycetota</taxon>
        <taxon>Actinomycetes</taxon>
        <taxon>Micromonosporales</taxon>
        <taxon>Micromonosporaceae</taxon>
        <taxon>Actinocatenispora</taxon>
    </lineage>
</organism>
<protein>
    <submittedName>
        <fullName evidence="2">Uncharacterized protein</fullName>
    </submittedName>
</protein>
<dbReference type="KEGG" id="aser:Asera_54700"/>
<feature type="compositionally biased region" description="Polar residues" evidence="1">
    <location>
        <begin position="20"/>
        <end position="31"/>
    </location>
</feature>
<reference evidence="2" key="1">
    <citation type="submission" date="2020-08" db="EMBL/GenBank/DDBJ databases">
        <title>Whole genome shotgun sequence of Actinocatenispora sera NBRC 101916.</title>
        <authorList>
            <person name="Komaki H."/>
            <person name="Tamura T."/>
        </authorList>
    </citation>
    <scope>NUCLEOTIDE SEQUENCE</scope>
    <source>
        <strain evidence="2">NBRC 101916</strain>
    </source>
</reference>
<dbReference type="EMBL" id="AP023354">
    <property type="protein sequence ID" value="BCJ31362.1"/>
    <property type="molecule type" value="Genomic_DNA"/>
</dbReference>
<dbReference type="Proteomes" id="UP000680750">
    <property type="component" value="Chromosome"/>
</dbReference>
<keyword evidence="3" id="KW-1185">Reference proteome</keyword>
<accession>A0A810L9U0</accession>
<evidence type="ECO:0000313" key="2">
    <source>
        <dbReference type="EMBL" id="BCJ31362.1"/>
    </source>
</evidence>
<sequence>MFAEAPHTTRNPGLGALRHASNSRAPSSGDSQVARPRTPGGSGKQEPIRMHTTSSPNRSWYRLPSASIAALLTP</sequence>